<evidence type="ECO:0000256" key="3">
    <source>
        <dbReference type="ARBA" id="ARBA00022643"/>
    </source>
</evidence>
<dbReference type="AlphaFoldDB" id="A0A060I8T1"/>
<dbReference type="HOGENOM" id="CLU_055322_3_1_5"/>
<dbReference type="InterPro" id="IPR019912">
    <property type="entry name" value="FMN_Rdtase_MsuE-like"/>
</dbReference>
<protein>
    <submittedName>
        <fullName evidence="6">FMN reductase (NADPH) 3</fullName>
        <ecNumber evidence="6">1.5.1.38</ecNumber>
    </submittedName>
</protein>
<sequence length="186" mass="19590">MSNNLIVGFSGNISRPSSTRRFVESVTEALAKQAGLGHAVFDIEDFGLSLAAARSVADLDPAARRVIRTIIEADALVIGSPTYKGSYTGLFKHVIDLLDPADLRGKPIVLTATGGGDRHSLVVEHQLRPLFAFFEAFVTPTAIYASGRDFIDGAPSPSILGRVNQALGEASLLISARSISAAIAAE</sequence>
<dbReference type="PANTHER" id="PTHR43408">
    <property type="entry name" value="FMN REDUCTASE (NADPH)"/>
    <property type="match status" value="1"/>
</dbReference>
<evidence type="ECO:0000256" key="2">
    <source>
        <dbReference type="ARBA" id="ARBA00022630"/>
    </source>
</evidence>
<keyword evidence="3" id="KW-0288">FMN</keyword>
<evidence type="ECO:0000313" key="6">
    <source>
        <dbReference type="EMBL" id="AIC31378.1"/>
    </source>
</evidence>
<reference evidence="6 7" key="1">
    <citation type="submission" date="2013-12" db="EMBL/GenBank/DDBJ databases">
        <title>Complete genome sequence of Rhizobium etli bv. mimosae IE4771.</title>
        <authorList>
            <person name="Bustos P."/>
            <person name="Santamaria R.I."/>
            <person name="Lozano L."/>
            <person name="Ormeno-Orrillo E."/>
            <person name="Rogel M.A."/>
            <person name="Romero D."/>
            <person name="Cevallos M.A."/>
            <person name="Martinez-Romero E."/>
            <person name="Gonzalez V."/>
        </authorList>
    </citation>
    <scope>NUCLEOTIDE SEQUENCE [LARGE SCALE GENOMIC DNA]</scope>
    <source>
        <strain evidence="6 7">IE4771</strain>
        <plasmid evidence="7">Plasmid pRetIE4771e</plasmid>
    </source>
</reference>
<dbReference type="NCBIfam" id="TIGR03566">
    <property type="entry name" value="FMN_reduc_MsuE"/>
    <property type="match status" value="1"/>
</dbReference>
<evidence type="ECO:0000256" key="4">
    <source>
        <dbReference type="ARBA" id="ARBA00023002"/>
    </source>
</evidence>
<dbReference type="KEGG" id="rei:IE4771_PE00152"/>
<keyword evidence="6" id="KW-0614">Plasmid</keyword>
<keyword evidence="2" id="KW-0285">Flavoprotein</keyword>
<proteinExistence type="inferred from homology"/>
<dbReference type="InterPro" id="IPR005025">
    <property type="entry name" value="FMN_Rdtase-like_dom"/>
</dbReference>
<dbReference type="EMBL" id="CP006991">
    <property type="protein sequence ID" value="AIC31378.1"/>
    <property type="molecule type" value="Genomic_DNA"/>
</dbReference>
<dbReference type="Pfam" id="PF03358">
    <property type="entry name" value="FMN_red"/>
    <property type="match status" value="1"/>
</dbReference>
<dbReference type="RefSeq" id="WP_040142693.1">
    <property type="nucleotide sequence ID" value="NZ_CP006991.1"/>
</dbReference>
<dbReference type="EC" id="1.5.1.38" evidence="6"/>
<feature type="domain" description="NADPH-dependent FMN reductase-like" evidence="5">
    <location>
        <begin position="6"/>
        <end position="147"/>
    </location>
</feature>
<evidence type="ECO:0000313" key="7">
    <source>
        <dbReference type="Proteomes" id="UP000027180"/>
    </source>
</evidence>
<evidence type="ECO:0000256" key="1">
    <source>
        <dbReference type="ARBA" id="ARBA00005990"/>
    </source>
</evidence>
<name>A0A060I8T1_RHIET</name>
<dbReference type="InterPro" id="IPR029039">
    <property type="entry name" value="Flavoprotein-like_sf"/>
</dbReference>
<dbReference type="Gene3D" id="3.40.50.360">
    <property type="match status" value="1"/>
</dbReference>
<dbReference type="InterPro" id="IPR051814">
    <property type="entry name" value="NAD(P)H-dep_FMN_reductase"/>
</dbReference>
<organism evidence="6 7">
    <name type="scientific">Rhizobium etli bv. mimosae str. IE4771</name>
    <dbReference type="NCBI Taxonomy" id="1432050"/>
    <lineage>
        <taxon>Bacteria</taxon>
        <taxon>Pseudomonadati</taxon>
        <taxon>Pseudomonadota</taxon>
        <taxon>Alphaproteobacteria</taxon>
        <taxon>Hyphomicrobiales</taxon>
        <taxon>Rhizobiaceae</taxon>
        <taxon>Rhizobium/Agrobacterium group</taxon>
        <taxon>Rhizobium</taxon>
    </lineage>
</organism>
<dbReference type="Proteomes" id="UP000027180">
    <property type="component" value="Plasmid pRetIE4771e"/>
</dbReference>
<dbReference type="PANTHER" id="PTHR43408:SF2">
    <property type="entry name" value="FMN REDUCTASE (NADPH)"/>
    <property type="match status" value="1"/>
</dbReference>
<evidence type="ECO:0000259" key="5">
    <source>
        <dbReference type="Pfam" id="PF03358"/>
    </source>
</evidence>
<keyword evidence="4 6" id="KW-0560">Oxidoreductase</keyword>
<dbReference type="OrthoDB" id="1643408at2"/>
<gene>
    <name evidence="6" type="primary">msuE-3</name>
    <name evidence="6" type="ORF">IE4771_PE00152</name>
</gene>
<dbReference type="SUPFAM" id="SSF52218">
    <property type="entry name" value="Flavoproteins"/>
    <property type="match status" value="1"/>
</dbReference>
<comment type="similarity">
    <text evidence="1">Belongs to the SsuE family.</text>
</comment>
<accession>A0A060I8T1</accession>
<geneLocation type="plasmid" evidence="6 7">
    <name>pRetIE4771e</name>
</geneLocation>
<dbReference type="GO" id="GO:0052873">
    <property type="term" value="F:FMN reductase (NADPH) activity"/>
    <property type="evidence" value="ECO:0007669"/>
    <property type="project" value="UniProtKB-EC"/>
</dbReference>